<organism evidence="1 2">
    <name type="scientific">Lactiplantibacillus xiangfangensis</name>
    <dbReference type="NCBI Taxonomy" id="942150"/>
    <lineage>
        <taxon>Bacteria</taxon>
        <taxon>Bacillati</taxon>
        <taxon>Bacillota</taxon>
        <taxon>Bacilli</taxon>
        <taxon>Lactobacillales</taxon>
        <taxon>Lactobacillaceae</taxon>
        <taxon>Lactiplantibacillus</taxon>
    </lineage>
</organism>
<dbReference type="PATRIC" id="fig|942150.3.peg.1710"/>
<dbReference type="Proteomes" id="UP000051783">
    <property type="component" value="Unassembled WGS sequence"/>
</dbReference>
<comment type="caution">
    <text evidence="1">The sequence shown here is derived from an EMBL/GenBank/DDBJ whole genome shotgun (WGS) entry which is preliminary data.</text>
</comment>
<dbReference type="Gene3D" id="3.30.1810.10">
    <property type="entry name" value="YdfO-like"/>
    <property type="match status" value="1"/>
</dbReference>
<proteinExistence type="predicted"/>
<evidence type="ECO:0000313" key="1">
    <source>
        <dbReference type="EMBL" id="KRO14365.1"/>
    </source>
</evidence>
<evidence type="ECO:0000313" key="2">
    <source>
        <dbReference type="Proteomes" id="UP000051783"/>
    </source>
</evidence>
<dbReference type="InterPro" id="IPR036696">
    <property type="entry name" value="YdfO-like_sf"/>
</dbReference>
<reference evidence="1 2" key="1">
    <citation type="journal article" date="2015" name="Genome Announc.">
        <title>Expanding the biotechnology potential of lactobacilli through comparative genomics of 213 strains and associated genera.</title>
        <authorList>
            <person name="Sun Z."/>
            <person name="Harris H.M."/>
            <person name="McCann A."/>
            <person name="Guo C."/>
            <person name="Argimon S."/>
            <person name="Zhang W."/>
            <person name="Yang X."/>
            <person name="Jeffery I.B."/>
            <person name="Cooney J.C."/>
            <person name="Kagawa T.F."/>
            <person name="Liu W."/>
            <person name="Song Y."/>
            <person name="Salvetti E."/>
            <person name="Wrobel A."/>
            <person name="Rasinkangas P."/>
            <person name="Parkhill J."/>
            <person name="Rea M.C."/>
            <person name="O'Sullivan O."/>
            <person name="Ritari J."/>
            <person name="Douillard F.P."/>
            <person name="Paul Ross R."/>
            <person name="Yang R."/>
            <person name="Briner A.E."/>
            <person name="Felis G.E."/>
            <person name="de Vos W.M."/>
            <person name="Barrangou R."/>
            <person name="Klaenhammer T.R."/>
            <person name="Caufield P.W."/>
            <person name="Cui Y."/>
            <person name="Zhang H."/>
            <person name="O'Toole P.W."/>
        </authorList>
    </citation>
    <scope>NUCLEOTIDE SEQUENCE [LARGE SCALE GENOMIC DNA]</scope>
    <source>
        <strain evidence="1 2">LMG 26013</strain>
    </source>
</reference>
<dbReference type="InterPro" id="IPR009833">
    <property type="entry name" value="DUF1398"/>
</dbReference>
<accession>A0A0R2MRG9</accession>
<name>A0A0R2MRG9_9LACO</name>
<gene>
    <name evidence="1" type="ORF">IV64_GL001659</name>
</gene>
<dbReference type="RefSeq" id="WP_338207834.1">
    <property type="nucleotide sequence ID" value="NZ_OY725316.1"/>
</dbReference>
<dbReference type="EMBL" id="JQCL01000015">
    <property type="protein sequence ID" value="KRO14365.1"/>
    <property type="molecule type" value="Genomic_DNA"/>
</dbReference>
<evidence type="ECO:0008006" key="3">
    <source>
        <dbReference type="Google" id="ProtNLM"/>
    </source>
</evidence>
<keyword evidence="2" id="KW-1185">Reference proteome</keyword>
<dbReference type="AlphaFoldDB" id="A0A0R2MRG9"/>
<dbReference type="SUPFAM" id="SSF160419">
    <property type="entry name" value="YdfO-like"/>
    <property type="match status" value="1"/>
</dbReference>
<protein>
    <recommendedName>
        <fullName evidence="3">DUF1398 domain-containing protein</fullName>
    </recommendedName>
</protein>
<dbReference type="Pfam" id="PF07166">
    <property type="entry name" value="DUF1398"/>
    <property type="match status" value="1"/>
</dbReference>
<sequence length="128" mass="13933">MMFKLTEIDEMLSDLGDHADFATIAKKESDLGVQHFQYDVLTGSTAYFGENGYIVERRTNGLNTSVAREEDAATVEKVATSYVAGKLSLADAVKQLAAAGCQAWTANLKRQIIDFSGDEGKIMAAIKY</sequence>
<dbReference type="STRING" id="942150.IV64_GL001659"/>